<dbReference type="Proteomes" id="UP000601435">
    <property type="component" value="Unassembled WGS sequence"/>
</dbReference>
<evidence type="ECO:0000313" key="2">
    <source>
        <dbReference type="Proteomes" id="UP000601435"/>
    </source>
</evidence>
<organism evidence="1 2">
    <name type="scientific">Symbiodinium necroappetens</name>
    <dbReference type="NCBI Taxonomy" id="1628268"/>
    <lineage>
        <taxon>Eukaryota</taxon>
        <taxon>Sar</taxon>
        <taxon>Alveolata</taxon>
        <taxon>Dinophyceae</taxon>
        <taxon>Suessiales</taxon>
        <taxon>Symbiodiniaceae</taxon>
        <taxon>Symbiodinium</taxon>
    </lineage>
</organism>
<dbReference type="Gene3D" id="3.40.50.300">
    <property type="entry name" value="P-loop containing nucleotide triphosphate hydrolases"/>
    <property type="match status" value="1"/>
</dbReference>
<name>A0A812RA69_9DINO</name>
<keyword evidence="2" id="KW-1185">Reference proteome</keyword>
<comment type="caution">
    <text evidence="1">The sequence shown here is derived from an EMBL/GenBank/DDBJ whole genome shotgun (WGS) entry which is preliminary data.</text>
</comment>
<dbReference type="InterPro" id="IPR027417">
    <property type="entry name" value="P-loop_NTPase"/>
</dbReference>
<dbReference type="SUPFAM" id="SSF52540">
    <property type="entry name" value="P-loop containing nucleoside triphosphate hydrolases"/>
    <property type="match status" value="1"/>
</dbReference>
<gene>
    <name evidence="1" type="primary">Ankrd17</name>
    <name evidence="1" type="ORF">SNEC2469_LOCUS11709</name>
</gene>
<feature type="non-terminal residue" evidence="1">
    <location>
        <position position="1"/>
    </location>
</feature>
<protein>
    <submittedName>
        <fullName evidence="1">Ankrd17 protein</fullName>
    </submittedName>
</protein>
<proteinExistence type="predicted"/>
<sequence length="143" mass="15519">IAKCAAARGAWFGAREEWKWRQLAALLPERFQVSDEFRSHLEAPSESRDFARALVEWALSVQAARKGLESGAGGLELRYEDLIRTPEQVLEQIEALLSLPPSPEPRRFAAETLRPGPGAAASAAEAEVLKLVAGSGIDVLLGE</sequence>
<dbReference type="AlphaFoldDB" id="A0A812RA69"/>
<dbReference type="EMBL" id="CAJNJA010018590">
    <property type="protein sequence ID" value="CAE7426680.1"/>
    <property type="molecule type" value="Genomic_DNA"/>
</dbReference>
<evidence type="ECO:0000313" key="1">
    <source>
        <dbReference type="EMBL" id="CAE7426680.1"/>
    </source>
</evidence>
<reference evidence="1" key="1">
    <citation type="submission" date="2021-02" db="EMBL/GenBank/DDBJ databases">
        <authorList>
            <person name="Dougan E. K."/>
            <person name="Rhodes N."/>
            <person name="Thang M."/>
            <person name="Chan C."/>
        </authorList>
    </citation>
    <scope>NUCLEOTIDE SEQUENCE</scope>
</reference>
<accession>A0A812RA69</accession>
<feature type="non-terminal residue" evidence="1">
    <location>
        <position position="143"/>
    </location>
</feature>